<dbReference type="Proteomes" id="UP000533533">
    <property type="component" value="Unassembled WGS sequence"/>
</dbReference>
<dbReference type="Proteomes" id="UP000247772">
    <property type="component" value="Unassembled WGS sequence"/>
</dbReference>
<sequence length="151" mass="17067">MPEKFRYALSGAMPVSDEFEPDDIETMRRHLNGIAEVYLVYDSIAQTISLRIGGMLAYEDIGFIERRVERFAERYSPVGAILLTECNNITGQLLVGHNWDVQCLIALGATKEALEKLTDPNFEFLVRLEQPQGNPPQPRPVLRCEAVDTLK</sequence>
<dbReference type="EMBL" id="QJSQ01000003">
    <property type="protein sequence ID" value="PYE26235.1"/>
    <property type="molecule type" value="Genomic_DNA"/>
</dbReference>
<protein>
    <submittedName>
        <fullName evidence="2">Uncharacterized protein</fullName>
    </submittedName>
</protein>
<keyword evidence="4" id="KW-1185">Reference proteome</keyword>
<dbReference type="EMBL" id="JACHVZ010000004">
    <property type="protein sequence ID" value="MBB2927236.1"/>
    <property type="molecule type" value="Genomic_DNA"/>
</dbReference>
<proteinExistence type="predicted"/>
<dbReference type="AlphaFoldDB" id="A0A2U1AKJ7"/>
<dbReference type="RefSeq" id="WP_110383104.1">
    <property type="nucleotide sequence ID" value="NZ_JACHVZ010000004.1"/>
</dbReference>
<name>A0A2U1AKJ7_9BURK</name>
<comment type="caution">
    <text evidence="2">The sequence shown here is derived from an EMBL/GenBank/DDBJ whole genome shotgun (WGS) entry which is preliminary data.</text>
</comment>
<accession>A0A2U1AKJ7</accession>
<evidence type="ECO:0000313" key="2">
    <source>
        <dbReference type="EMBL" id="PYE26235.1"/>
    </source>
</evidence>
<evidence type="ECO:0000313" key="4">
    <source>
        <dbReference type="Proteomes" id="UP000533533"/>
    </source>
</evidence>
<gene>
    <name evidence="2" type="ORF">C7410_103151</name>
    <name evidence="1" type="ORF">FHX59_001649</name>
</gene>
<evidence type="ECO:0000313" key="1">
    <source>
        <dbReference type="EMBL" id="MBB2927236.1"/>
    </source>
</evidence>
<evidence type="ECO:0000313" key="3">
    <source>
        <dbReference type="Proteomes" id="UP000247772"/>
    </source>
</evidence>
<organism evidence="2 3">
    <name type="scientific">Paraburkholderia silvatlantica</name>
    <dbReference type="NCBI Taxonomy" id="321895"/>
    <lineage>
        <taxon>Bacteria</taxon>
        <taxon>Pseudomonadati</taxon>
        <taxon>Pseudomonadota</taxon>
        <taxon>Betaproteobacteria</taxon>
        <taxon>Burkholderiales</taxon>
        <taxon>Burkholderiaceae</taxon>
        <taxon>Paraburkholderia</taxon>
    </lineage>
</organism>
<reference evidence="2 3" key="1">
    <citation type="submission" date="2018-06" db="EMBL/GenBank/DDBJ databases">
        <title>Genomic Encyclopedia of Type Strains, Phase IV (KMG-V): Genome sequencing to study the core and pangenomes of soil and plant-associated prokaryotes.</title>
        <authorList>
            <person name="Whitman W."/>
        </authorList>
    </citation>
    <scope>NUCLEOTIDE SEQUENCE [LARGE SCALE GENOMIC DNA]</scope>
    <source>
        <strain evidence="2 3">SRCL-318</strain>
        <strain evidence="1 4">SRMrh-85</strain>
    </source>
</reference>